<name>A0A9P9FB04_9HYPO</name>
<sequence>MNSPPDSIQRRTPGPEPSPASPEDSGPHRHVRVTSMSPSDDVDYFEEKEEGGIGENGETEENRETGEKGETGEKEDNGEKSTSHRLGPPSPASSASAIAVNSAQDAAAVIQSIERGEYNSTEIDDNDTRSLTDSIRQHIVDGGLRYHAYHAGKYLFPNDETEQHRDDLKHNLSVYLCDGEFFFAPIHDWLDKGADILDLGTGTGKWCIDLADEYPNTELHGMDLSPIQPDWVPENVLFVVDDIEHEAGWTYPEEKFDYIHIRHTIHSIRDRPQLWERIFKHLKPGGYVEVQEFEYVTACDDDSCDGPYALRDFLRFLHDGMAALGTEIYGILSVQDELAAAGFQDVVRHNLKCPIGPWAKKVRLQECGHVLRDVIMWGLIGLSRRPFRDGLKWTSLQIEMFLVDVRKSLSEEVNGIPKYHSYFPYHNIYAQKPLK</sequence>
<keyword evidence="3" id="KW-0489">Methyltransferase</keyword>
<comment type="caution">
    <text evidence="3">The sequence shown here is derived from an EMBL/GenBank/DDBJ whole genome shotgun (WGS) entry which is preliminary data.</text>
</comment>
<gene>
    <name evidence="3" type="ORF">B0J13DRAFT_169174</name>
</gene>
<reference evidence="3" key="1">
    <citation type="journal article" date="2021" name="Nat. Commun.">
        <title>Genetic determinants of endophytism in the Arabidopsis root mycobiome.</title>
        <authorList>
            <person name="Mesny F."/>
            <person name="Miyauchi S."/>
            <person name="Thiergart T."/>
            <person name="Pickel B."/>
            <person name="Atanasova L."/>
            <person name="Karlsson M."/>
            <person name="Huettel B."/>
            <person name="Barry K.W."/>
            <person name="Haridas S."/>
            <person name="Chen C."/>
            <person name="Bauer D."/>
            <person name="Andreopoulos W."/>
            <person name="Pangilinan J."/>
            <person name="LaButti K."/>
            <person name="Riley R."/>
            <person name="Lipzen A."/>
            <person name="Clum A."/>
            <person name="Drula E."/>
            <person name="Henrissat B."/>
            <person name="Kohler A."/>
            <person name="Grigoriev I.V."/>
            <person name="Martin F.M."/>
            <person name="Hacquard S."/>
        </authorList>
    </citation>
    <scope>NUCLEOTIDE SEQUENCE</scope>
    <source>
        <strain evidence="3">MPI-CAGE-AT-0021</strain>
    </source>
</reference>
<dbReference type="AlphaFoldDB" id="A0A9P9FB04"/>
<dbReference type="Pfam" id="PF13489">
    <property type="entry name" value="Methyltransf_23"/>
    <property type="match status" value="1"/>
</dbReference>
<dbReference type="EMBL" id="JAGMUU010000003">
    <property type="protein sequence ID" value="KAH7157404.1"/>
    <property type="molecule type" value="Genomic_DNA"/>
</dbReference>
<organism evidence="3 4">
    <name type="scientific">Dactylonectria estremocensis</name>
    <dbReference type="NCBI Taxonomy" id="1079267"/>
    <lineage>
        <taxon>Eukaryota</taxon>
        <taxon>Fungi</taxon>
        <taxon>Dikarya</taxon>
        <taxon>Ascomycota</taxon>
        <taxon>Pezizomycotina</taxon>
        <taxon>Sordariomycetes</taxon>
        <taxon>Hypocreomycetidae</taxon>
        <taxon>Hypocreales</taxon>
        <taxon>Nectriaceae</taxon>
        <taxon>Dactylonectria</taxon>
    </lineage>
</organism>
<proteinExistence type="inferred from homology"/>
<keyword evidence="3" id="KW-0808">Transferase</keyword>
<accession>A0A9P9FB04</accession>
<evidence type="ECO:0000256" key="2">
    <source>
        <dbReference type="SAM" id="MobiDB-lite"/>
    </source>
</evidence>
<dbReference type="OrthoDB" id="2013972at2759"/>
<evidence type="ECO:0000313" key="4">
    <source>
        <dbReference type="Proteomes" id="UP000717696"/>
    </source>
</evidence>
<dbReference type="InterPro" id="IPR029063">
    <property type="entry name" value="SAM-dependent_MTases_sf"/>
</dbReference>
<evidence type="ECO:0000313" key="3">
    <source>
        <dbReference type="EMBL" id="KAH7157404.1"/>
    </source>
</evidence>
<dbReference type="GO" id="GO:0032259">
    <property type="term" value="P:methylation"/>
    <property type="evidence" value="ECO:0007669"/>
    <property type="project" value="UniProtKB-KW"/>
</dbReference>
<dbReference type="SUPFAM" id="SSF53335">
    <property type="entry name" value="S-adenosyl-L-methionine-dependent methyltransferases"/>
    <property type="match status" value="1"/>
</dbReference>
<feature type="region of interest" description="Disordered" evidence="2">
    <location>
        <begin position="1"/>
        <end position="99"/>
    </location>
</feature>
<comment type="similarity">
    <text evidence="1">Belongs to the methyltransferase superfamily. LaeA methyltransferase family.</text>
</comment>
<dbReference type="CDD" id="cd02440">
    <property type="entry name" value="AdoMet_MTases"/>
    <property type="match status" value="1"/>
</dbReference>
<dbReference type="Gene3D" id="3.40.50.150">
    <property type="entry name" value="Vaccinia Virus protein VP39"/>
    <property type="match status" value="1"/>
</dbReference>
<feature type="compositionally biased region" description="Acidic residues" evidence="2">
    <location>
        <begin position="40"/>
        <end position="49"/>
    </location>
</feature>
<feature type="compositionally biased region" description="Basic and acidic residues" evidence="2">
    <location>
        <begin position="60"/>
        <end position="82"/>
    </location>
</feature>
<keyword evidence="4" id="KW-1185">Reference proteome</keyword>
<evidence type="ECO:0000256" key="1">
    <source>
        <dbReference type="ARBA" id="ARBA00038158"/>
    </source>
</evidence>
<dbReference type="PANTHER" id="PTHR43591:SF10">
    <property type="entry name" value="ABC TRANSMEMBRANE TYPE-1 DOMAIN-CONTAINING PROTEIN-RELATED"/>
    <property type="match status" value="1"/>
</dbReference>
<protein>
    <submittedName>
        <fullName evidence="3">Methyltransferase</fullName>
    </submittedName>
</protein>
<dbReference type="Proteomes" id="UP000717696">
    <property type="component" value="Unassembled WGS sequence"/>
</dbReference>
<dbReference type="GO" id="GO:0008168">
    <property type="term" value="F:methyltransferase activity"/>
    <property type="evidence" value="ECO:0007669"/>
    <property type="project" value="UniProtKB-KW"/>
</dbReference>
<dbReference type="PANTHER" id="PTHR43591">
    <property type="entry name" value="METHYLTRANSFERASE"/>
    <property type="match status" value="1"/>
</dbReference>